<evidence type="ECO:0000313" key="2">
    <source>
        <dbReference type="Proteomes" id="UP000011291"/>
    </source>
</evidence>
<name>M1HNC7_9CAUD</name>
<accession>M1HNC7</accession>
<evidence type="ECO:0000313" key="1">
    <source>
        <dbReference type="EMBL" id="AGE61043.1"/>
    </source>
</evidence>
<keyword evidence="2" id="KW-1185">Reference proteome</keyword>
<gene>
    <name evidence="1" type="ORF">FINN_50</name>
</gene>
<sequence>MKYNLHSVSAYKWTPYMKKLKEDISKHLDLGDVTPRRSSSEHICLYGAPMLMDYNVNTGELSVWSASKIKNGNGRTFTIKELQVIESFFQQWTESNFSDIKEEK</sequence>
<proteinExistence type="predicted"/>
<dbReference type="EMBL" id="KC330683">
    <property type="protein sequence ID" value="AGE61043.1"/>
    <property type="molecule type" value="Genomic_DNA"/>
</dbReference>
<organism evidence="1 2">
    <name type="scientific">Bacillus phage Finn</name>
    <dbReference type="NCBI Taxonomy" id="2884419"/>
    <lineage>
        <taxon>Viruses</taxon>
        <taxon>Duplodnaviria</taxon>
        <taxon>Heunggongvirae</taxon>
        <taxon>Uroviricota</taxon>
        <taxon>Caudoviricetes</taxon>
        <taxon>Ehrlichviridae</taxon>
        <taxon>Andromedavirus</taxon>
        <taxon>Andromedavirus finn</taxon>
    </lineage>
</organism>
<dbReference type="Proteomes" id="UP000011291">
    <property type="component" value="Segment"/>
</dbReference>
<dbReference type="RefSeq" id="YP_007517671.1">
    <property type="nucleotide sequence ID" value="NC_020480.1"/>
</dbReference>
<protein>
    <submittedName>
        <fullName evidence="1">Uncharacterized protein</fullName>
    </submittedName>
</protein>
<reference evidence="1 2" key="1">
    <citation type="journal article" date="2013" name="Virology">
        <title>Genomic characterization of six novel Bacillus pumilus bacteriophages.</title>
        <authorList>
            <person name="Lorenz L."/>
            <person name="Lins B."/>
            <person name="Barrett J."/>
            <person name="Montgomery A."/>
            <person name="Trapani S."/>
            <person name="Schindler A."/>
            <person name="Christie G.E."/>
            <person name="Cresawn S.G."/>
            <person name="Temple L."/>
        </authorList>
    </citation>
    <scope>NUCLEOTIDE SEQUENCE [LARGE SCALE GENOMIC DNA]</scope>
</reference>
<dbReference type="GeneID" id="14697376"/>
<dbReference type="KEGG" id="vg:14697376"/>